<feature type="binding site" evidence="5">
    <location>
        <position position="183"/>
    </location>
    <ligand>
        <name>chlorophyll a</name>
        <dbReference type="ChEBI" id="CHEBI:58416"/>
        <label>1</label>
    </ligand>
</feature>
<keyword evidence="3" id="KW-0602">Photosynthesis</keyword>
<dbReference type="Gene3D" id="1.10.3460.10">
    <property type="entry name" value="Chlorophyll a/b binding protein domain"/>
    <property type="match status" value="1"/>
</dbReference>
<feature type="chain" id="PRO_5005191987" description="Chlorophyll a-b binding protein, chloroplastic" evidence="6">
    <location>
        <begin position="20"/>
        <end position="277"/>
    </location>
</feature>
<dbReference type="PANTHER" id="PTHR21649">
    <property type="entry name" value="CHLOROPHYLL A/B BINDING PROTEIN"/>
    <property type="match status" value="1"/>
</dbReference>
<reference evidence="7" key="1">
    <citation type="submission" date="2014-11" db="EMBL/GenBank/DDBJ databases">
        <authorList>
            <person name="Otto D Thomas"/>
            <person name="Naeem Raeece"/>
        </authorList>
    </citation>
    <scope>NUCLEOTIDE SEQUENCE</scope>
</reference>
<evidence type="ECO:0000313" key="7">
    <source>
        <dbReference type="EMBL" id="CEM50317.1"/>
    </source>
</evidence>
<accession>A0A0G4I0G6</accession>
<comment type="subcellular location">
    <subcellularLocation>
        <location evidence="1">Plastid</location>
        <location evidence="1">Chloroplast</location>
    </subcellularLocation>
</comment>
<dbReference type="EMBL" id="CDMZ01004627">
    <property type="protein sequence ID" value="CEM50317.1"/>
    <property type="molecule type" value="Genomic_DNA"/>
</dbReference>
<evidence type="ECO:0000256" key="3">
    <source>
        <dbReference type="ARBA" id="ARBA00022531"/>
    </source>
</evidence>
<feature type="binding site" description="axial binding residue" evidence="5">
    <location>
        <position position="148"/>
    </location>
    <ligand>
        <name>chlorophyll b</name>
        <dbReference type="ChEBI" id="CHEBI:61721"/>
        <label>1</label>
    </ligand>
    <ligandPart>
        <name>Mg</name>
        <dbReference type="ChEBI" id="CHEBI:25107"/>
    </ligandPart>
</feature>
<dbReference type="GO" id="GO:0009765">
    <property type="term" value="P:photosynthesis, light harvesting"/>
    <property type="evidence" value="ECO:0007669"/>
    <property type="project" value="InterPro"/>
</dbReference>
<keyword evidence="4" id="KW-0934">Plastid</keyword>
<dbReference type="SUPFAM" id="SSF103511">
    <property type="entry name" value="Chlorophyll a-b binding protein"/>
    <property type="match status" value="1"/>
</dbReference>
<name>A0A0G4I0G6_9ALVE</name>
<evidence type="ECO:0000256" key="1">
    <source>
        <dbReference type="ARBA" id="ARBA00004229"/>
    </source>
</evidence>
<organism evidence="7">
    <name type="scientific">Chromera velia CCMP2878</name>
    <dbReference type="NCBI Taxonomy" id="1169474"/>
    <lineage>
        <taxon>Eukaryota</taxon>
        <taxon>Sar</taxon>
        <taxon>Alveolata</taxon>
        <taxon>Colpodellida</taxon>
        <taxon>Chromeraceae</taxon>
        <taxon>Chromera</taxon>
    </lineage>
</organism>
<sequence length="277" mass="31719">MRVLAGLLCASASAVAVNAYIDYGGGVDYRPDERKALQRRTLIDRDLYKERKQVVIGKIYDLNDLPGASNENQFFIGSEANKPWDPLGLTRKAREREGGVFNYWLEPIQRDLKTAYKTDNDVGFGLEYVDYVFDPLWWFRESELVHCRVCMLAFAGWMATELGFRLPYEAFQGVSALEAHDALVKSGHMQLMLHFIVFLEFLRHRRFLAMRKGDLGTASNIEPGDYGFDPLGFKQKPEYRKYQTNELKNGRLAMIAMSAILTQAALDPTSKFPNYLF</sequence>
<feature type="binding site" evidence="5">
    <location>
        <position position="263"/>
    </location>
    <ligand>
        <name>chlorophyll a</name>
        <dbReference type="ChEBI" id="CHEBI:58416"/>
        <label>1</label>
    </ligand>
</feature>
<evidence type="ECO:0000256" key="2">
    <source>
        <dbReference type="ARBA" id="ARBA00022528"/>
    </source>
</evidence>
<keyword evidence="2" id="KW-0150">Chloroplast</keyword>
<evidence type="ECO:0000256" key="5">
    <source>
        <dbReference type="PIRSR" id="PIRSR601344-1"/>
    </source>
</evidence>
<dbReference type="GO" id="GO:0009507">
    <property type="term" value="C:chloroplast"/>
    <property type="evidence" value="ECO:0007669"/>
    <property type="project" value="UniProtKB-SubCell"/>
</dbReference>
<dbReference type="GO" id="GO:0016020">
    <property type="term" value="C:membrane"/>
    <property type="evidence" value="ECO:0007669"/>
    <property type="project" value="InterPro"/>
</dbReference>
<dbReference type="InterPro" id="IPR022796">
    <property type="entry name" value="Chloroa_b-bind"/>
</dbReference>
<evidence type="ECO:0000256" key="4">
    <source>
        <dbReference type="ARBA" id="ARBA00022640"/>
    </source>
</evidence>
<dbReference type="VEuPathDB" id="CryptoDB:Cvel_9928"/>
<dbReference type="PhylomeDB" id="A0A0G4I0G6"/>
<feature type="binding site" description="axial binding residue" evidence="5">
    <location>
        <position position="249"/>
    </location>
    <ligand>
        <name>chlorophyll a</name>
        <dbReference type="ChEBI" id="CHEBI:58416"/>
        <label>6</label>
    </ligand>
    <ligandPart>
        <name>Mg</name>
        <dbReference type="ChEBI" id="CHEBI:25107"/>
    </ligandPart>
</feature>
<dbReference type="Pfam" id="PF00504">
    <property type="entry name" value="Chloroa_b-bind"/>
    <property type="match status" value="1"/>
</dbReference>
<evidence type="ECO:0008006" key="8">
    <source>
        <dbReference type="Google" id="ProtNLM"/>
    </source>
</evidence>
<keyword evidence="5" id="KW-0148">Chlorophyll</keyword>
<protein>
    <recommendedName>
        <fullName evidence="8">Chlorophyll a-b binding protein, chloroplastic</fullName>
    </recommendedName>
</protein>
<feature type="binding site" description="axial binding residue" evidence="5">
    <location>
        <position position="215"/>
    </location>
    <ligand>
        <name>chlorophyll b</name>
        <dbReference type="ChEBI" id="CHEBI:61721"/>
        <label>1</label>
    </ligand>
    <ligandPart>
        <name>Mg</name>
        <dbReference type="ChEBI" id="CHEBI:25107"/>
    </ligandPart>
</feature>
<gene>
    <name evidence="7" type="ORF">Cvel_9928</name>
</gene>
<feature type="binding site" evidence="5">
    <location>
        <position position="143"/>
    </location>
    <ligand>
        <name>chlorophyll a</name>
        <dbReference type="ChEBI" id="CHEBI:58416"/>
        <label>1</label>
    </ligand>
</feature>
<feature type="binding site" evidence="5">
    <location>
        <position position="146"/>
    </location>
    <ligand>
        <name>chlorophyll a</name>
        <dbReference type="ChEBI" id="CHEBI:58416"/>
        <label>1</label>
    </ligand>
</feature>
<dbReference type="GO" id="GO:0016168">
    <property type="term" value="F:chlorophyll binding"/>
    <property type="evidence" value="ECO:0007669"/>
    <property type="project" value="UniProtKB-KW"/>
</dbReference>
<dbReference type="InterPro" id="IPR001344">
    <property type="entry name" value="Chloro_AB-bd_pln"/>
</dbReference>
<evidence type="ECO:0000256" key="6">
    <source>
        <dbReference type="SAM" id="SignalP"/>
    </source>
</evidence>
<dbReference type="AlphaFoldDB" id="A0A0G4I0G6"/>
<dbReference type="SMR" id="A0A0G4I0G6"/>
<feature type="binding site" evidence="5">
    <location>
        <position position="251"/>
    </location>
    <ligand>
        <name>chlorophyll a</name>
        <dbReference type="ChEBI" id="CHEBI:58416"/>
        <label>1</label>
    </ligand>
</feature>
<feature type="binding site" evidence="5">
    <location>
        <position position="246"/>
    </location>
    <ligand>
        <name>chlorophyll a</name>
        <dbReference type="ChEBI" id="CHEBI:58416"/>
        <label>1</label>
    </ligand>
</feature>
<keyword evidence="6" id="KW-0732">Signal</keyword>
<keyword evidence="5" id="KW-0157">Chromophore</keyword>
<proteinExistence type="predicted"/>
<feature type="signal peptide" evidence="6">
    <location>
        <begin position="1"/>
        <end position="19"/>
    </location>
</feature>